<name>A0A5N6SNI4_ASPPS</name>
<dbReference type="PROSITE" id="PS50850">
    <property type="entry name" value="MFS"/>
    <property type="match status" value="1"/>
</dbReference>
<dbReference type="SUPFAM" id="SSF103473">
    <property type="entry name" value="MFS general substrate transporter"/>
    <property type="match status" value="1"/>
</dbReference>
<gene>
    <name evidence="9" type="ORF">BDV38DRAFT_294932</name>
</gene>
<feature type="transmembrane region" description="Helical" evidence="6">
    <location>
        <begin position="165"/>
        <end position="187"/>
    </location>
</feature>
<feature type="transmembrane region" description="Helical" evidence="6">
    <location>
        <begin position="339"/>
        <end position="358"/>
    </location>
</feature>
<evidence type="ECO:0000256" key="2">
    <source>
        <dbReference type="ARBA" id="ARBA00022692"/>
    </source>
</evidence>
<dbReference type="PANTHER" id="PTHR23501:SF59">
    <property type="entry name" value="MAJOR FACILITATOR SUPERFAMILY (MFS) PROFILE DOMAIN-CONTAINING PROTEIN-RELATED"/>
    <property type="match status" value="1"/>
</dbReference>
<keyword evidence="10" id="KW-1185">Reference proteome</keyword>
<evidence type="ECO:0000256" key="3">
    <source>
        <dbReference type="ARBA" id="ARBA00022989"/>
    </source>
</evidence>
<evidence type="ECO:0000256" key="4">
    <source>
        <dbReference type="ARBA" id="ARBA00023136"/>
    </source>
</evidence>
<feature type="region of interest" description="Disordered" evidence="5">
    <location>
        <begin position="514"/>
        <end position="556"/>
    </location>
</feature>
<dbReference type="InterPro" id="IPR020846">
    <property type="entry name" value="MFS_dom"/>
</dbReference>
<feature type="transmembrane region" description="Helical" evidence="6">
    <location>
        <begin position="307"/>
        <end position="327"/>
    </location>
</feature>
<dbReference type="GO" id="GO:0022857">
    <property type="term" value="F:transmembrane transporter activity"/>
    <property type="evidence" value="ECO:0007669"/>
    <property type="project" value="InterPro"/>
</dbReference>
<feature type="transmembrane region" description="Helical" evidence="6">
    <location>
        <begin position="199"/>
        <end position="224"/>
    </location>
</feature>
<organism evidence="9 10">
    <name type="scientific">Aspergillus pseudotamarii</name>
    <dbReference type="NCBI Taxonomy" id="132259"/>
    <lineage>
        <taxon>Eukaryota</taxon>
        <taxon>Fungi</taxon>
        <taxon>Dikarya</taxon>
        <taxon>Ascomycota</taxon>
        <taxon>Pezizomycotina</taxon>
        <taxon>Eurotiomycetes</taxon>
        <taxon>Eurotiomycetidae</taxon>
        <taxon>Eurotiales</taxon>
        <taxon>Aspergillaceae</taxon>
        <taxon>Aspergillus</taxon>
        <taxon>Aspergillus subgen. Circumdati</taxon>
    </lineage>
</organism>
<keyword evidence="3 6" id="KW-1133">Transmembrane helix</keyword>
<protein>
    <submittedName>
        <fullName evidence="9">Major facilitator superfamily domain-containing protein</fullName>
    </submittedName>
</protein>
<accession>A0A5N6SNI4</accession>
<feature type="signal peptide" evidence="7">
    <location>
        <begin position="1"/>
        <end position="27"/>
    </location>
</feature>
<feature type="chain" id="PRO_5024972831" evidence="7">
    <location>
        <begin position="28"/>
        <end position="556"/>
    </location>
</feature>
<feature type="transmembrane region" description="Helical" evidence="6">
    <location>
        <begin position="364"/>
        <end position="389"/>
    </location>
</feature>
<dbReference type="Pfam" id="PF07690">
    <property type="entry name" value="MFS_1"/>
    <property type="match status" value="1"/>
</dbReference>
<dbReference type="RefSeq" id="XP_031910996.1">
    <property type="nucleotide sequence ID" value="XM_032062613.1"/>
</dbReference>
<keyword evidence="2 6" id="KW-0812">Transmembrane</keyword>
<evidence type="ECO:0000256" key="6">
    <source>
        <dbReference type="SAM" id="Phobius"/>
    </source>
</evidence>
<dbReference type="InterPro" id="IPR011701">
    <property type="entry name" value="MFS"/>
</dbReference>
<evidence type="ECO:0000313" key="10">
    <source>
        <dbReference type="Proteomes" id="UP000325672"/>
    </source>
</evidence>
<dbReference type="Gene3D" id="1.20.1720.10">
    <property type="entry name" value="Multidrug resistance protein D"/>
    <property type="match status" value="1"/>
</dbReference>
<feature type="transmembrane region" description="Helical" evidence="6">
    <location>
        <begin position="479"/>
        <end position="497"/>
    </location>
</feature>
<dbReference type="Gene3D" id="1.20.1250.20">
    <property type="entry name" value="MFS general substrate transporter like domains"/>
    <property type="match status" value="1"/>
</dbReference>
<evidence type="ECO:0000256" key="7">
    <source>
        <dbReference type="SAM" id="SignalP"/>
    </source>
</evidence>
<dbReference type="EMBL" id="ML743598">
    <property type="protein sequence ID" value="KAE8134933.1"/>
    <property type="molecule type" value="Genomic_DNA"/>
</dbReference>
<dbReference type="AlphaFoldDB" id="A0A5N6SNI4"/>
<evidence type="ECO:0000256" key="1">
    <source>
        <dbReference type="ARBA" id="ARBA00004141"/>
    </source>
</evidence>
<dbReference type="PANTHER" id="PTHR23501">
    <property type="entry name" value="MAJOR FACILITATOR SUPERFAMILY"/>
    <property type="match status" value="1"/>
</dbReference>
<dbReference type="GO" id="GO:0005886">
    <property type="term" value="C:plasma membrane"/>
    <property type="evidence" value="ECO:0007669"/>
    <property type="project" value="TreeGrafter"/>
</dbReference>
<feature type="transmembrane region" description="Helical" evidence="6">
    <location>
        <begin position="236"/>
        <end position="256"/>
    </location>
</feature>
<feature type="compositionally biased region" description="Basic and acidic residues" evidence="5">
    <location>
        <begin position="514"/>
        <end position="537"/>
    </location>
</feature>
<feature type="transmembrane region" description="Helical" evidence="6">
    <location>
        <begin position="137"/>
        <end position="159"/>
    </location>
</feature>
<evidence type="ECO:0000256" key="5">
    <source>
        <dbReference type="SAM" id="MobiDB-lite"/>
    </source>
</evidence>
<dbReference type="PRINTS" id="PR01036">
    <property type="entry name" value="TCRTETB"/>
</dbReference>
<feature type="transmembrane region" description="Helical" evidence="6">
    <location>
        <begin position="51"/>
        <end position="71"/>
    </location>
</feature>
<feature type="transmembrane region" description="Helical" evidence="6">
    <location>
        <begin position="401"/>
        <end position="424"/>
    </location>
</feature>
<proteinExistence type="predicted"/>
<reference evidence="9 10" key="1">
    <citation type="submission" date="2019-04" db="EMBL/GenBank/DDBJ databases">
        <title>Friends and foes A comparative genomics study of 23 Aspergillus species from section Flavi.</title>
        <authorList>
            <consortium name="DOE Joint Genome Institute"/>
            <person name="Kjaerbolling I."/>
            <person name="Vesth T."/>
            <person name="Frisvad J.C."/>
            <person name="Nybo J.L."/>
            <person name="Theobald S."/>
            <person name="Kildgaard S."/>
            <person name="Isbrandt T."/>
            <person name="Kuo A."/>
            <person name="Sato A."/>
            <person name="Lyhne E.K."/>
            <person name="Kogle M.E."/>
            <person name="Wiebenga A."/>
            <person name="Kun R.S."/>
            <person name="Lubbers R.J."/>
            <person name="Makela M.R."/>
            <person name="Barry K."/>
            <person name="Chovatia M."/>
            <person name="Clum A."/>
            <person name="Daum C."/>
            <person name="Haridas S."/>
            <person name="He G."/>
            <person name="LaButti K."/>
            <person name="Lipzen A."/>
            <person name="Mondo S."/>
            <person name="Riley R."/>
            <person name="Salamov A."/>
            <person name="Simmons B.A."/>
            <person name="Magnuson J.K."/>
            <person name="Henrissat B."/>
            <person name="Mortensen U.H."/>
            <person name="Larsen T.O."/>
            <person name="Devries R.P."/>
            <person name="Grigoriev I.V."/>
            <person name="Machida M."/>
            <person name="Baker S.E."/>
            <person name="Andersen M.R."/>
        </authorList>
    </citation>
    <scope>NUCLEOTIDE SEQUENCE [LARGE SCALE GENOMIC DNA]</scope>
    <source>
        <strain evidence="9 10">CBS 117625</strain>
    </source>
</reference>
<dbReference type="Proteomes" id="UP000325672">
    <property type="component" value="Unassembled WGS sequence"/>
</dbReference>
<dbReference type="CDD" id="cd17502">
    <property type="entry name" value="MFS_Azr1_MDR_like"/>
    <property type="match status" value="1"/>
</dbReference>
<keyword evidence="4 6" id="KW-0472">Membrane</keyword>
<feature type="transmembrane region" description="Helical" evidence="6">
    <location>
        <begin position="78"/>
        <end position="97"/>
    </location>
</feature>
<keyword evidence="7" id="KW-0732">Signal</keyword>
<evidence type="ECO:0000313" key="9">
    <source>
        <dbReference type="EMBL" id="KAE8134933.1"/>
    </source>
</evidence>
<comment type="subcellular location">
    <subcellularLocation>
        <location evidence="1">Membrane</location>
        <topology evidence="1">Multi-pass membrane protein</topology>
    </subcellularLocation>
</comment>
<evidence type="ECO:0000259" key="8">
    <source>
        <dbReference type="PROSITE" id="PS50850"/>
    </source>
</evidence>
<dbReference type="OrthoDB" id="10021397at2759"/>
<sequence>MLHLPDSQRFALSVFALSLTCLTSALSATTVSNALPAIVGDLGASDTEAFWAGTSFLLCSTVFQPSFAIFSHIFGRRPLFVCAFLFYIVGSALAAGARNFDVLLAARSLQGAGGGGLITLSEILIVDLAPLRERGKWLGLISLMWAVGSVSGPLVGGALAHRGRWRWIFALNLPPACLSLGVIYATVNHKSGPSELKQAIYRVDWIGFGLFIPSMTSLLVPISWGGETFPWSSWHTLVPLFLGVLGLIIFIAYEIWVASRPFLLRSIFRDRNAKVIYFQTFFHGIVVLAMFYYLPLYYQAVKGYSPVMSGVALLPVMCPMSISAGLVGVAMTISGRYRWALWTGWAFTTTGVGLLYLLNADCPIFRWVLISLVCGIGMGSLFTSMNLAVQANTAENEQSYALGFFTFFRTLGQTIGVAIGGSIFHNIFEKNLPADPGILALTKGGRIDAEPLVEVEKALPESDPRKAKIIHAYVEALRMIWIVLCAFSAASLLASLFTKAYSLGTGAGRSVSLDTEHGHLDPPDVENDKTDCVRDAESGESGPQNVGLDSRKEDEP</sequence>
<feature type="transmembrane region" description="Helical" evidence="6">
    <location>
        <begin position="109"/>
        <end position="130"/>
    </location>
</feature>
<feature type="domain" description="Major facilitator superfamily (MFS) profile" evidence="8">
    <location>
        <begin position="13"/>
        <end position="503"/>
    </location>
</feature>
<dbReference type="InterPro" id="IPR036259">
    <property type="entry name" value="MFS_trans_sf"/>
</dbReference>
<dbReference type="GeneID" id="43646823"/>
<feature type="transmembrane region" description="Helical" evidence="6">
    <location>
        <begin position="276"/>
        <end position="295"/>
    </location>
</feature>